<organism evidence="1">
    <name type="scientific">Alectorobius mimon</name>
    <dbReference type="NCBI Taxonomy" id="360319"/>
    <lineage>
        <taxon>Eukaryota</taxon>
        <taxon>Metazoa</taxon>
        <taxon>Ecdysozoa</taxon>
        <taxon>Arthropoda</taxon>
        <taxon>Chelicerata</taxon>
        <taxon>Arachnida</taxon>
        <taxon>Acari</taxon>
        <taxon>Parasitiformes</taxon>
        <taxon>Ixodida</taxon>
        <taxon>Ixodoidea</taxon>
        <taxon>Argasidae</taxon>
        <taxon>Ornithodorinae</taxon>
        <taxon>Alectorobius</taxon>
    </lineage>
</organism>
<dbReference type="EMBL" id="GEIB01001915">
    <property type="protein sequence ID" value="JAR86510.1"/>
    <property type="molecule type" value="Transcribed_RNA"/>
</dbReference>
<evidence type="ECO:0000313" key="1">
    <source>
        <dbReference type="EMBL" id="JAR86510.1"/>
    </source>
</evidence>
<dbReference type="AlphaFoldDB" id="A0A147B6U8"/>
<protein>
    <submittedName>
        <fullName evidence="1">Pre mrna processing factor 17</fullName>
    </submittedName>
</protein>
<name>A0A147B6U8_9ACAR</name>
<sequence length="162" mass="18224">HVRRRQPPVRVDVGRQEYEGLGVGHSRRHEVHCGPDHAFHASRDALAQREVAGMSVAGQQDHDLLSSEPVQAEPEEDVWRSHGRRVCLWFGLLARHELPNIRRCGRLAVRLGLEDDQAVHKTQGSQQRLHLSPVASTRDVQGGHGRFRRTHQVLGLSSSPFV</sequence>
<reference evidence="1" key="1">
    <citation type="submission" date="2016-03" db="EMBL/GenBank/DDBJ databases">
        <title>Gut transcriptome analysis on engorged females of Ornithodoros mimon (Acari: Argasidae) and phylogenetic inferences of soft ticks.</title>
        <authorList>
            <person name="Landulfo G.A."/>
            <person name="Giovanni D."/>
            <person name="Carvalho E."/>
            <person name="Junqueira-de-Azevedo I."/>
            <person name="Patane J."/>
            <person name="Mendoca R."/>
            <person name="Barros-Battesti D."/>
        </authorList>
    </citation>
    <scope>NUCLEOTIDE SEQUENCE</scope>
    <source>
        <strain evidence="1">Females</strain>
        <tissue evidence="1">Gut</tissue>
    </source>
</reference>
<feature type="non-terminal residue" evidence="1">
    <location>
        <position position="1"/>
    </location>
</feature>
<feature type="non-terminal residue" evidence="1">
    <location>
        <position position="162"/>
    </location>
</feature>
<accession>A0A147B6U8</accession>
<proteinExistence type="predicted"/>